<feature type="transmembrane region" description="Helical" evidence="5">
    <location>
        <begin position="163"/>
        <end position="190"/>
    </location>
</feature>
<accession>A0AAU9IQP9</accession>
<evidence type="ECO:0000313" key="7">
    <source>
        <dbReference type="Proteomes" id="UP001162131"/>
    </source>
</evidence>
<feature type="transmembrane region" description="Helical" evidence="5">
    <location>
        <begin position="234"/>
        <end position="258"/>
    </location>
</feature>
<name>A0AAU9IQP9_9CILI</name>
<dbReference type="SMART" id="SM01417">
    <property type="entry name" value="Solute_trans_a"/>
    <property type="match status" value="1"/>
</dbReference>
<feature type="transmembrane region" description="Helical" evidence="5">
    <location>
        <begin position="130"/>
        <end position="151"/>
    </location>
</feature>
<dbReference type="EMBL" id="CAJZBQ010000002">
    <property type="protein sequence ID" value="CAG9310628.1"/>
    <property type="molecule type" value="Genomic_DNA"/>
</dbReference>
<reference evidence="6" key="1">
    <citation type="submission" date="2021-09" db="EMBL/GenBank/DDBJ databases">
        <authorList>
            <consortium name="AG Swart"/>
            <person name="Singh M."/>
            <person name="Singh A."/>
            <person name="Seah K."/>
            <person name="Emmerich C."/>
        </authorList>
    </citation>
    <scope>NUCLEOTIDE SEQUENCE</scope>
    <source>
        <strain evidence="6">ATCC30299</strain>
    </source>
</reference>
<dbReference type="PANTHER" id="PTHR23423">
    <property type="entry name" value="ORGANIC SOLUTE TRANSPORTER-RELATED"/>
    <property type="match status" value="1"/>
</dbReference>
<dbReference type="InterPro" id="IPR005178">
    <property type="entry name" value="Ostalpha/TMEM184C"/>
</dbReference>
<dbReference type="AlphaFoldDB" id="A0AAU9IQP9"/>
<keyword evidence="2 5" id="KW-0812">Transmembrane</keyword>
<feature type="transmembrane region" description="Helical" evidence="5">
    <location>
        <begin position="6"/>
        <end position="28"/>
    </location>
</feature>
<keyword evidence="3 5" id="KW-1133">Transmembrane helix</keyword>
<dbReference type="GO" id="GO:0016020">
    <property type="term" value="C:membrane"/>
    <property type="evidence" value="ECO:0007669"/>
    <property type="project" value="UniProtKB-SubCell"/>
</dbReference>
<evidence type="ECO:0000256" key="3">
    <source>
        <dbReference type="ARBA" id="ARBA00022989"/>
    </source>
</evidence>
<comment type="caution">
    <text evidence="6">The sequence shown here is derived from an EMBL/GenBank/DDBJ whole genome shotgun (WGS) entry which is preliminary data.</text>
</comment>
<protein>
    <submittedName>
        <fullName evidence="6">Uncharacterized protein</fullName>
    </submittedName>
</protein>
<feature type="transmembrane region" description="Helical" evidence="5">
    <location>
        <begin position="202"/>
        <end position="228"/>
    </location>
</feature>
<evidence type="ECO:0000313" key="6">
    <source>
        <dbReference type="EMBL" id="CAG9310628.1"/>
    </source>
</evidence>
<sequence>MVVESLIGSVCCSFTVLIATTQILMHLWNYNEPRLQLYISRIVLMVPAYSIQSFLSIIYPDRSLFFNTIRDCYEAYVLYLFTKLIIEYIGGEERVVTHFLHKKQIPHLWPFQNKILILNEKSYHRIKQGVFQFIVIKPLTSCLALLLAGWNVYKEADFSFDNGYLYCSIVNNISVTVSLYSLMLLYLACFEQLEPFGCVGKFLCIKAVIFFSFWQSCAFAIIVRLGWFGEFEEATLFVSSLQDLILCIEMALASVAYWKCFSWRDFVMKNKREYSFLKSVRDVLNVKDVIYDAKKTFTHTGVQLGYKENSWENI</sequence>
<keyword evidence="7" id="KW-1185">Reference proteome</keyword>
<dbReference type="Pfam" id="PF03619">
    <property type="entry name" value="Solute_trans_a"/>
    <property type="match status" value="1"/>
</dbReference>
<evidence type="ECO:0000256" key="5">
    <source>
        <dbReference type="SAM" id="Phobius"/>
    </source>
</evidence>
<organism evidence="6 7">
    <name type="scientific">Blepharisma stoltei</name>
    <dbReference type="NCBI Taxonomy" id="1481888"/>
    <lineage>
        <taxon>Eukaryota</taxon>
        <taxon>Sar</taxon>
        <taxon>Alveolata</taxon>
        <taxon>Ciliophora</taxon>
        <taxon>Postciliodesmatophora</taxon>
        <taxon>Heterotrichea</taxon>
        <taxon>Heterotrichida</taxon>
        <taxon>Blepharismidae</taxon>
        <taxon>Blepharisma</taxon>
    </lineage>
</organism>
<comment type="subcellular location">
    <subcellularLocation>
        <location evidence="1">Membrane</location>
        <topology evidence="1">Multi-pass membrane protein</topology>
    </subcellularLocation>
</comment>
<keyword evidence="4 5" id="KW-0472">Membrane</keyword>
<dbReference type="Proteomes" id="UP001162131">
    <property type="component" value="Unassembled WGS sequence"/>
</dbReference>
<proteinExistence type="predicted"/>
<evidence type="ECO:0000256" key="1">
    <source>
        <dbReference type="ARBA" id="ARBA00004141"/>
    </source>
</evidence>
<gene>
    <name evidence="6" type="ORF">BSTOLATCC_MIC1470</name>
</gene>
<evidence type="ECO:0000256" key="2">
    <source>
        <dbReference type="ARBA" id="ARBA00022692"/>
    </source>
</evidence>
<evidence type="ECO:0000256" key="4">
    <source>
        <dbReference type="ARBA" id="ARBA00023136"/>
    </source>
</evidence>